<evidence type="ECO:0000313" key="2">
    <source>
        <dbReference type="EMBL" id="QVY63428.1"/>
    </source>
</evidence>
<evidence type="ECO:0000256" key="1">
    <source>
        <dbReference type="SAM" id="MobiDB-lite"/>
    </source>
</evidence>
<dbReference type="EMBL" id="CP071709">
    <property type="protein sequence ID" value="QVY63428.1"/>
    <property type="molecule type" value="Genomic_DNA"/>
</dbReference>
<organism evidence="2 3">
    <name type="scientific">Cytobacillus gottheilii</name>
    <dbReference type="NCBI Taxonomy" id="859144"/>
    <lineage>
        <taxon>Bacteria</taxon>
        <taxon>Bacillati</taxon>
        <taxon>Bacillota</taxon>
        <taxon>Bacilli</taxon>
        <taxon>Bacillales</taxon>
        <taxon>Bacillaceae</taxon>
        <taxon>Cytobacillus</taxon>
    </lineage>
</organism>
<evidence type="ECO:0000313" key="3">
    <source>
        <dbReference type="Proteomes" id="UP000679247"/>
    </source>
</evidence>
<gene>
    <name evidence="2" type="ORF">J1899_10430</name>
</gene>
<name>A0ABX8FHH3_9BACI</name>
<feature type="compositionally biased region" description="Basic and acidic residues" evidence="1">
    <location>
        <begin position="1"/>
        <end position="10"/>
    </location>
</feature>
<dbReference type="Proteomes" id="UP000679247">
    <property type="component" value="Chromosome"/>
</dbReference>
<protein>
    <submittedName>
        <fullName evidence="2">Uncharacterized protein</fullName>
    </submittedName>
</protein>
<dbReference type="RefSeq" id="WP_214478578.1">
    <property type="nucleotide sequence ID" value="NZ_CP071709.1"/>
</dbReference>
<accession>A0ABX8FHH3</accession>
<proteinExistence type="predicted"/>
<feature type="compositionally biased region" description="Polar residues" evidence="1">
    <location>
        <begin position="14"/>
        <end position="26"/>
    </location>
</feature>
<feature type="region of interest" description="Disordered" evidence="1">
    <location>
        <begin position="1"/>
        <end position="26"/>
    </location>
</feature>
<sequence length="106" mass="12519">MPRKVEKSDETETDTLQPNEQQPNSAQDEIEHLNKMLGEVLTYLSDDEVEEIDIEYLLKNTEGLRDWWDGFRERNRKSIEKEIMKSLGTLPIKELENIREQIKAKS</sequence>
<keyword evidence="3" id="KW-1185">Reference proteome</keyword>
<reference evidence="2 3" key="1">
    <citation type="submission" date="2021-03" db="EMBL/GenBank/DDBJ databases">
        <title>The first data on the complete genome of the tetrodotoxin-producing bacterium.</title>
        <authorList>
            <person name="Melnikova D.I."/>
            <person name="Nijland R."/>
            <person name="Magarlamov T.Y."/>
        </authorList>
    </citation>
    <scope>NUCLEOTIDE SEQUENCE [LARGE SCALE GENOMIC DNA]</scope>
    <source>
        <strain evidence="2 3">1839</strain>
    </source>
</reference>